<accession>A0A4Y1ZNP2</accession>
<dbReference type="PANTHER" id="PTHR46060:SF1">
    <property type="entry name" value="MARINER MOS1 TRANSPOSASE-LIKE PROTEIN"/>
    <property type="match status" value="1"/>
</dbReference>
<name>A0A4Y1ZNP2_ARAVE</name>
<dbReference type="InterPro" id="IPR052709">
    <property type="entry name" value="Transposase-MT_Hybrid"/>
</dbReference>
<gene>
    <name evidence="1" type="ORF">AVEN_216768_1</name>
</gene>
<dbReference type="Gene3D" id="3.30.420.10">
    <property type="entry name" value="Ribonuclease H-like superfamily/Ribonuclease H"/>
    <property type="match status" value="1"/>
</dbReference>
<dbReference type="SUPFAM" id="SSF55797">
    <property type="entry name" value="PR-1-like"/>
    <property type="match status" value="1"/>
</dbReference>
<dbReference type="AlphaFoldDB" id="A0A4Y1ZNP2"/>
<dbReference type="Gene3D" id="3.40.33.10">
    <property type="entry name" value="CAP"/>
    <property type="match status" value="1"/>
</dbReference>
<dbReference type="InterPro" id="IPR035940">
    <property type="entry name" value="CAP_sf"/>
</dbReference>
<organism evidence="1 2">
    <name type="scientific">Araneus ventricosus</name>
    <name type="common">Orbweaver spider</name>
    <name type="synonym">Epeira ventricosa</name>
    <dbReference type="NCBI Taxonomy" id="182803"/>
    <lineage>
        <taxon>Eukaryota</taxon>
        <taxon>Metazoa</taxon>
        <taxon>Ecdysozoa</taxon>
        <taxon>Arthropoda</taxon>
        <taxon>Chelicerata</taxon>
        <taxon>Arachnida</taxon>
        <taxon>Araneae</taxon>
        <taxon>Araneomorphae</taxon>
        <taxon>Entelegynae</taxon>
        <taxon>Araneoidea</taxon>
        <taxon>Araneidae</taxon>
        <taxon>Araneus</taxon>
    </lineage>
</organism>
<protein>
    <recommendedName>
        <fullName evidence="3">Mos1 transposase HTH domain-containing protein</fullName>
    </recommendedName>
</protein>
<dbReference type="PANTHER" id="PTHR46060">
    <property type="entry name" value="MARINER MOS1 TRANSPOSASE-LIKE PROTEIN"/>
    <property type="match status" value="1"/>
</dbReference>
<dbReference type="InterPro" id="IPR036397">
    <property type="entry name" value="RNaseH_sf"/>
</dbReference>
<dbReference type="OrthoDB" id="616263at2759"/>
<comment type="caution">
    <text evidence="1">The sequence shown here is derived from an EMBL/GenBank/DDBJ whole genome shotgun (WGS) entry which is preliminary data.</text>
</comment>
<keyword evidence="2" id="KW-1185">Reference proteome</keyword>
<evidence type="ECO:0000313" key="2">
    <source>
        <dbReference type="Proteomes" id="UP000499080"/>
    </source>
</evidence>
<proteinExistence type="predicted"/>
<evidence type="ECO:0008006" key="3">
    <source>
        <dbReference type="Google" id="ProtNLM"/>
    </source>
</evidence>
<sequence length="154" mass="17282">MGEIGSPCLRPDLTPKDFHHFPAIKSALLGRHFRSNEAVRHAVKNFLRSLGTDFHQDGFLKLISWYDKCISVRAIVALFITVVASCNACYHKKFTPNHTACKPRNSSCNILDNKVTKDDKELVVRLHNEKREKVAMGRETAAGGLPTASNMMEM</sequence>
<dbReference type="EMBL" id="BGPR01076219">
    <property type="protein sequence ID" value="GBL59982.1"/>
    <property type="molecule type" value="Genomic_DNA"/>
</dbReference>
<dbReference type="GO" id="GO:0003676">
    <property type="term" value="F:nucleic acid binding"/>
    <property type="evidence" value="ECO:0007669"/>
    <property type="project" value="InterPro"/>
</dbReference>
<reference evidence="1 2" key="1">
    <citation type="journal article" date="2019" name="Sci. Rep.">
        <title>Orb-weaving spider Araneus ventricosus genome elucidates the spidroin gene catalogue.</title>
        <authorList>
            <person name="Kono N."/>
            <person name="Nakamura H."/>
            <person name="Ohtoshi R."/>
            <person name="Moran D.A.P."/>
            <person name="Shinohara A."/>
            <person name="Yoshida Y."/>
            <person name="Fujiwara M."/>
            <person name="Mori M."/>
            <person name="Tomita M."/>
            <person name="Arakawa K."/>
        </authorList>
    </citation>
    <scope>NUCLEOTIDE SEQUENCE [LARGE SCALE GENOMIC DNA]</scope>
</reference>
<dbReference type="Proteomes" id="UP000499080">
    <property type="component" value="Unassembled WGS sequence"/>
</dbReference>
<evidence type="ECO:0000313" key="1">
    <source>
        <dbReference type="EMBL" id="GBL59982.1"/>
    </source>
</evidence>
<feature type="non-terminal residue" evidence="1">
    <location>
        <position position="154"/>
    </location>
</feature>